<dbReference type="GO" id="GO:0034220">
    <property type="term" value="P:monoatomic ion transmembrane transport"/>
    <property type="evidence" value="ECO:0007669"/>
    <property type="project" value="UniProtKB-KW"/>
</dbReference>
<name>A0A9W7IJG6_HIBTR</name>
<evidence type="ECO:0000256" key="5">
    <source>
        <dbReference type="ARBA" id="ARBA00022989"/>
    </source>
</evidence>
<dbReference type="GO" id="GO:0016020">
    <property type="term" value="C:membrane"/>
    <property type="evidence" value="ECO:0007669"/>
    <property type="project" value="UniProtKB-SubCell"/>
</dbReference>
<evidence type="ECO:0000313" key="10">
    <source>
        <dbReference type="EMBL" id="GMI97290.1"/>
    </source>
</evidence>
<evidence type="ECO:0000313" key="11">
    <source>
        <dbReference type="Proteomes" id="UP001165190"/>
    </source>
</evidence>
<protein>
    <recommendedName>
        <fullName evidence="12">Aluminum-activated malate transporter</fullName>
    </recommendedName>
</protein>
<dbReference type="PANTHER" id="PTHR31086">
    <property type="entry name" value="ALUMINUM-ACTIVATED MALATE TRANSPORTER 10"/>
    <property type="match status" value="1"/>
</dbReference>
<feature type="transmembrane region" description="Helical" evidence="9">
    <location>
        <begin position="452"/>
        <end position="472"/>
    </location>
</feature>
<evidence type="ECO:0000256" key="6">
    <source>
        <dbReference type="ARBA" id="ARBA00023065"/>
    </source>
</evidence>
<keyword evidence="11" id="KW-1185">Reference proteome</keyword>
<accession>A0A9W7IJG6</accession>
<feature type="transmembrane region" description="Helical" evidence="9">
    <location>
        <begin position="510"/>
        <end position="532"/>
    </location>
</feature>
<evidence type="ECO:0000256" key="8">
    <source>
        <dbReference type="ARBA" id="ARBA00023303"/>
    </source>
</evidence>
<evidence type="ECO:0000256" key="2">
    <source>
        <dbReference type="ARBA" id="ARBA00007079"/>
    </source>
</evidence>
<keyword evidence="3" id="KW-0813">Transport</keyword>
<proteinExistence type="inferred from homology"/>
<evidence type="ECO:0000256" key="4">
    <source>
        <dbReference type="ARBA" id="ARBA00022692"/>
    </source>
</evidence>
<dbReference type="Proteomes" id="UP001165190">
    <property type="component" value="Unassembled WGS sequence"/>
</dbReference>
<dbReference type="InterPro" id="IPR020966">
    <property type="entry name" value="ALMT"/>
</dbReference>
<evidence type="ECO:0000256" key="1">
    <source>
        <dbReference type="ARBA" id="ARBA00004141"/>
    </source>
</evidence>
<dbReference type="OrthoDB" id="68611at2759"/>
<comment type="caution">
    <text evidence="10">The sequence shown here is derived from an EMBL/GenBank/DDBJ whole genome shotgun (WGS) entry which is preliminary data.</text>
</comment>
<comment type="similarity">
    <text evidence="2">Belongs to the aromatic acid exporter (TC 2.A.85) family.</text>
</comment>
<keyword evidence="5 9" id="KW-1133">Transmembrane helix</keyword>
<dbReference type="EMBL" id="BSYR01000030">
    <property type="protein sequence ID" value="GMI97290.1"/>
    <property type="molecule type" value="Genomic_DNA"/>
</dbReference>
<evidence type="ECO:0000256" key="7">
    <source>
        <dbReference type="ARBA" id="ARBA00023136"/>
    </source>
</evidence>
<keyword evidence="8" id="KW-0407">Ion channel</keyword>
<keyword evidence="4 9" id="KW-0812">Transmembrane</keyword>
<dbReference type="Pfam" id="PF11744">
    <property type="entry name" value="ALMT"/>
    <property type="match status" value="2"/>
</dbReference>
<feature type="transmembrane region" description="Helical" evidence="9">
    <location>
        <begin position="478"/>
        <end position="498"/>
    </location>
</feature>
<keyword evidence="7 9" id="KW-0472">Membrane</keyword>
<keyword evidence="6" id="KW-0406">Ion transport</keyword>
<dbReference type="GO" id="GO:0015743">
    <property type="term" value="P:malate transport"/>
    <property type="evidence" value="ECO:0007669"/>
    <property type="project" value="InterPro"/>
</dbReference>
<organism evidence="10 11">
    <name type="scientific">Hibiscus trionum</name>
    <name type="common">Flower of an hour</name>
    <dbReference type="NCBI Taxonomy" id="183268"/>
    <lineage>
        <taxon>Eukaryota</taxon>
        <taxon>Viridiplantae</taxon>
        <taxon>Streptophyta</taxon>
        <taxon>Embryophyta</taxon>
        <taxon>Tracheophyta</taxon>
        <taxon>Spermatophyta</taxon>
        <taxon>Magnoliopsida</taxon>
        <taxon>eudicotyledons</taxon>
        <taxon>Gunneridae</taxon>
        <taxon>Pentapetalae</taxon>
        <taxon>rosids</taxon>
        <taxon>malvids</taxon>
        <taxon>Malvales</taxon>
        <taxon>Malvaceae</taxon>
        <taxon>Malvoideae</taxon>
        <taxon>Hibiscus</taxon>
    </lineage>
</organism>
<evidence type="ECO:0008006" key="12">
    <source>
        <dbReference type="Google" id="ProtNLM"/>
    </source>
</evidence>
<dbReference type="AlphaFoldDB" id="A0A9W7IJG6"/>
<comment type="subcellular location">
    <subcellularLocation>
        <location evidence="1">Membrane</location>
        <topology evidence="1">Multi-pass membrane protein</topology>
    </subcellularLocation>
</comment>
<reference evidence="10" key="1">
    <citation type="submission" date="2023-05" db="EMBL/GenBank/DDBJ databases">
        <title>Genome and transcriptome analyses reveal genes involved in the formation of fine ridges on petal epidermal cells in Hibiscus trionum.</title>
        <authorList>
            <person name="Koshimizu S."/>
            <person name="Masuda S."/>
            <person name="Ishii T."/>
            <person name="Shirasu K."/>
            <person name="Hoshino A."/>
            <person name="Arita M."/>
        </authorList>
    </citation>
    <scope>NUCLEOTIDE SEQUENCE</scope>
    <source>
        <strain evidence="10">Hamamatsu line</strain>
    </source>
</reference>
<sequence>MEAMTSPQQVSSGPIIRGCQWLKSLPNKFCDKTMEIARKTKKLGQDDPRRIVHALKVGLAITLVSLFYYFEPLYDSFGDSAMWAVLTVVLVSEFSVVCAGATLGKVVFWCSIVSSMGSITGNPESSMPNMNPESAAIPQGSTTPVTEFDSIITIISASPSSNNLASVSTILLDADIRQSNNMMSHVHASAHVASVVPTHVASVVPASPSNPVASNVSTGYSSVGYNSGQNPQQVYYPSPSPPVAGFSQLPSPSPMAVPGFPQLSSVPVQPLPQFVASPSPTVFPSGNFSLSASSVPASYSTAPSGSACPVVPQVHLATTELVDDNACVNTVLPSAGVLQNQQLFNNASCSSRNLFSTSVSPSYPLSADISLHSASSVSYPLVPHQGSSSYSSPGVSPFNSSSLPVSPSHPPLRSIPSPPLQCNLSLATLVAAALGTGAHHLATLSGRKGEPILVATFVFIIAAITTFMRFFPKVKARYDYGMMIFILTFCLVSVSGYRDDQVLKMARERFSTILIGCCASLIVCICIFPVWVGEDLHKSVAANMGKLANFLEAFGDEYFKVSEESNENNKSYLQGYRSVLTSKSSEETMANFARWEPGHGPFGYRHPWKMYLKVGNLTRDCAYKVEALNSYLNSKIQTPAEIRGKIQVPCKSVSLECSRALKEMASTFRNMILTTSAVMHIESSKIAAEELKSLLKTNLWEEADLVEMIPAASVASLLPEIIGCIEKISEAVNELGEAASFRKSIGTVLPEQPDSIQHTAISVSHCVVIVAE</sequence>
<evidence type="ECO:0000256" key="9">
    <source>
        <dbReference type="SAM" id="Phobius"/>
    </source>
</evidence>
<evidence type="ECO:0000256" key="3">
    <source>
        <dbReference type="ARBA" id="ARBA00022448"/>
    </source>
</evidence>
<feature type="transmembrane region" description="Helical" evidence="9">
    <location>
        <begin position="51"/>
        <end position="70"/>
    </location>
</feature>
<feature type="transmembrane region" description="Helical" evidence="9">
    <location>
        <begin position="82"/>
        <end position="108"/>
    </location>
</feature>
<gene>
    <name evidence="10" type="ORF">HRI_003398300</name>
</gene>